<dbReference type="InterPro" id="IPR057527">
    <property type="entry name" value="HVO_A0261-like_N"/>
</dbReference>
<dbReference type="InterPro" id="IPR036388">
    <property type="entry name" value="WH-like_DNA-bd_sf"/>
</dbReference>
<evidence type="ECO:0000313" key="3">
    <source>
        <dbReference type="EMBL" id="MCL9817684.1"/>
    </source>
</evidence>
<dbReference type="Pfam" id="PF25213">
    <property type="entry name" value="HVO_A0261_N"/>
    <property type="match status" value="1"/>
</dbReference>
<evidence type="ECO:0000259" key="1">
    <source>
        <dbReference type="Pfam" id="PF08350"/>
    </source>
</evidence>
<feature type="domain" description="HVO-A0261-like N-terminal" evidence="2">
    <location>
        <begin position="14"/>
        <end position="90"/>
    </location>
</feature>
<gene>
    <name evidence="3" type="ORF">AArcSt2_12080</name>
</gene>
<dbReference type="Pfam" id="PF08350">
    <property type="entry name" value="FilR1_middle"/>
    <property type="match status" value="1"/>
</dbReference>
<dbReference type="InterPro" id="IPR036390">
    <property type="entry name" value="WH_DNA-bd_sf"/>
</dbReference>
<keyword evidence="4" id="KW-1185">Reference proteome</keyword>
<sequence length="259" mass="29297">MDYGSEHSIDPKELLNFIRRAAVFEAFEDKQQLNKRDLADHIDVSRPTSHRILTAFEASEIVSKQDGGYELTPFGEIVGTSTRSYYDDISIAVALKPLLNTLPAEINLNYQHFTDATVTKATYDDPFRPMNRFIELFTGANAIRGFNKSFLEPMYVELAYEQILDGMKTEIIYDPGVVELILAEYNHIATTSFEQDCVTAYIHDELPLALALFEDRIGLGVHTEAMGTPISWIDTDNPDAIAWGNDLFDRYKNEATPLQ</sequence>
<dbReference type="Proteomes" id="UP001203207">
    <property type="component" value="Unassembled WGS sequence"/>
</dbReference>
<dbReference type="AlphaFoldDB" id="A0AAE3FZW1"/>
<dbReference type="Gene3D" id="1.10.10.10">
    <property type="entry name" value="Winged helix-like DNA-binding domain superfamily/Winged helix DNA-binding domain"/>
    <property type="match status" value="1"/>
</dbReference>
<comment type="caution">
    <text evidence="3">The sequence shown here is derived from an EMBL/GenBank/DDBJ whole genome shotgun (WGS) entry which is preliminary data.</text>
</comment>
<dbReference type="InterPro" id="IPR013561">
    <property type="entry name" value="FilR1_middle_dom"/>
</dbReference>
<feature type="domain" description="Methanogenesis regulatory protein FilR1 middle" evidence="1">
    <location>
        <begin position="126"/>
        <end position="253"/>
    </location>
</feature>
<dbReference type="SUPFAM" id="SSF46785">
    <property type="entry name" value="Winged helix' DNA-binding domain"/>
    <property type="match status" value="1"/>
</dbReference>
<name>A0AAE3FZW1_9EURY</name>
<proteinExistence type="predicted"/>
<organism evidence="3 4">
    <name type="scientific">Natronocalculus amylovorans</name>
    <dbReference type="NCBI Taxonomy" id="2917812"/>
    <lineage>
        <taxon>Archaea</taxon>
        <taxon>Methanobacteriati</taxon>
        <taxon>Methanobacteriota</taxon>
        <taxon>Stenosarchaea group</taxon>
        <taxon>Halobacteria</taxon>
        <taxon>Halobacteriales</taxon>
        <taxon>Haloferacaceae</taxon>
        <taxon>Natronocalculus</taxon>
    </lineage>
</organism>
<evidence type="ECO:0008006" key="5">
    <source>
        <dbReference type="Google" id="ProtNLM"/>
    </source>
</evidence>
<protein>
    <recommendedName>
        <fullName evidence="5">HTH iclR-type domain-containing protein</fullName>
    </recommendedName>
</protein>
<dbReference type="RefSeq" id="WP_250584957.1">
    <property type="nucleotide sequence ID" value="NZ_JAKRVX010000005.1"/>
</dbReference>
<dbReference type="EMBL" id="JAKRVX010000005">
    <property type="protein sequence ID" value="MCL9817684.1"/>
    <property type="molecule type" value="Genomic_DNA"/>
</dbReference>
<accession>A0AAE3FZW1</accession>
<evidence type="ECO:0000313" key="4">
    <source>
        <dbReference type="Proteomes" id="UP001203207"/>
    </source>
</evidence>
<reference evidence="3" key="1">
    <citation type="journal article" date="2022" name="Syst. Appl. Microbiol.">
        <title>Natronocalculus amylovorans gen. nov., sp. nov., and Natranaeroarchaeum aerophilus sp. nov., dominant culturable amylolytic natronoarchaea from hypersaline soda lakes in southwestern Siberia.</title>
        <authorList>
            <person name="Sorokin D.Y."/>
            <person name="Elcheninov A.G."/>
            <person name="Khizhniak T.V."/>
            <person name="Koenen M."/>
            <person name="Bale N.J."/>
            <person name="Damste J.S.S."/>
            <person name="Kublanov I.V."/>
        </authorList>
    </citation>
    <scope>NUCLEOTIDE SEQUENCE</scope>
    <source>
        <strain evidence="3">AArc-St2</strain>
    </source>
</reference>
<reference evidence="3" key="2">
    <citation type="submission" date="2022-02" db="EMBL/GenBank/DDBJ databases">
        <authorList>
            <person name="Elcheninov A.G."/>
            <person name="Sorokin D.Y."/>
            <person name="Kublanov I.V."/>
        </authorList>
    </citation>
    <scope>NUCLEOTIDE SEQUENCE</scope>
    <source>
        <strain evidence="3">AArc-St2</strain>
    </source>
</reference>
<evidence type="ECO:0000259" key="2">
    <source>
        <dbReference type="Pfam" id="PF25213"/>
    </source>
</evidence>